<gene>
    <name evidence="7" type="ORF">SBAD_LOCUS6188</name>
</gene>
<dbReference type="InterPro" id="IPR055261">
    <property type="entry name" value="PI_transfer_N"/>
</dbReference>
<feature type="domain" description="Phosphatidylinositol transfer protein N-terminal" evidence="5">
    <location>
        <begin position="2"/>
        <end position="112"/>
    </location>
</feature>
<dbReference type="PANTHER" id="PTHR10658">
    <property type="entry name" value="PHOSPHATIDYLINOSITOL TRANSFER PROTEIN"/>
    <property type="match status" value="1"/>
</dbReference>
<organism evidence="9">
    <name type="scientific">Soboliphyme baturini</name>
    <dbReference type="NCBI Taxonomy" id="241478"/>
    <lineage>
        <taxon>Eukaryota</taxon>
        <taxon>Metazoa</taxon>
        <taxon>Ecdysozoa</taxon>
        <taxon>Nematoda</taxon>
        <taxon>Enoplea</taxon>
        <taxon>Dorylaimia</taxon>
        <taxon>Dioctophymatida</taxon>
        <taxon>Dioctophymatoidea</taxon>
        <taxon>Soboliphymatidae</taxon>
        <taxon>Soboliphyme</taxon>
    </lineage>
</organism>
<dbReference type="InterPro" id="IPR038051">
    <property type="entry name" value="XRCC4-like_N_sf"/>
</dbReference>
<dbReference type="WBParaSite" id="SBAD_0000642601-mRNA-1">
    <property type="protein sequence ID" value="SBAD_0000642601-mRNA-1"/>
    <property type="gene ID" value="SBAD_0000642601"/>
</dbReference>
<evidence type="ECO:0000256" key="3">
    <source>
        <dbReference type="ARBA" id="ARBA00023204"/>
    </source>
</evidence>
<sequence>MLADREVVFIDIAKDCSDYQDLEKDPRRFKSVKTGRGPLTGKWYETCEPVMCCYKLVSVEFKWWGLQSRVESFIHKQEQRLFTIFHRELFCWTDQWYGLTMADIRTIEDETKTTLDKGFHLKMESSLDECDWQPVTYLHTGGYWFAKLDVEHEVVKVMFTDLKQLWLETVELDAFCERLKESNSNLEGDAEPLVQLCKSMLQQKTDCAVDVETFEDSSLIAKFHGKFADVPFRWSTHVAVANSALFYAEIVEPLLLSVLQYDRREKKLFEVLEQKDMMLKDALKISSPVTADSSVFSSERWTQKDLESADFSSLEDDFFEGKAKLFDPLLFRLMISRAKLKSSQLLGTHLIMVILTFGRQRVYDNCGAIVALMYISGELYDED</sequence>
<evidence type="ECO:0000313" key="7">
    <source>
        <dbReference type="EMBL" id="VDP09458.1"/>
    </source>
</evidence>
<reference evidence="7 8" key="2">
    <citation type="submission" date="2018-11" db="EMBL/GenBank/DDBJ databases">
        <authorList>
            <consortium name="Pathogen Informatics"/>
        </authorList>
    </citation>
    <scope>NUCLEOTIDE SEQUENCE [LARGE SCALE GENOMIC DNA]</scope>
</reference>
<keyword evidence="4" id="KW-0539">Nucleus</keyword>
<dbReference type="GO" id="GO:0008525">
    <property type="term" value="F:phosphatidylcholine transporter activity"/>
    <property type="evidence" value="ECO:0007669"/>
    <property type="project" value="TreeGrafter"/>
</dbReference>
<keyword evidence="8" id="KW-1185">Reference proteome</keyword>
<dbReference type="InterPro" id="IPR023393">
    <property type="entry name" value="START-like_dom_sf"/>
</dbReference>
<keyword evidence="2" id="KW-0227">DNA damage</keyword>
<feature type="domain" description="XLF-like N-terminal" evidence="6">
    <location>
        <begin position="132"/>
        <end position="238"/>
    </location>
</feature>
<evidence type="ECO:0000313" key="8">
    <source>
        <dbReference type="Proteomes" id="UP000270296"/>
    </source>
</evidence>
<evidence type="ECO:0000256" key="2">
    <source>
        <dbReference type="ARBA" id="ARBA00022763"/>
    </source>
</evidence>
<evidence type="ECO:0000259" key="5">
    <source>
        <dbReference type="Pfam" id="PF02121"/>
    </source>
</evidence>
<dbReference type="InterPro" id="IPR015381">
    <property type="entry name" value="XLF-like_N"/>
</dbReference>
<dbReference type="GO" id="GO:0005737">
    <property type="term" value="C:cytoplasm"/>
    <property type="evidence" value="ECO:0007669"/>
    <property type="project" value="TreeGrafter"/>
</dbReference>
<dbReference type="Proteomes" id="UP000270296">
    <property type="component" value="Unassembled WGS sequence"/>
</dbReference>
<evidence type="ECO:0000256" key="4">
    <source>
        <dbReference type="ARBA" id="ARBA00023242"/>
    </source>
</evidence>
<dbReference type="GO" id="GO:0008526">
    <property type="term" value="F:phosphatidylinositol transfer activity"/>
    <property type="evidence" value="ECO:0007669"/>
    <property type="project" value="TreeGrafter"/>
</dbReference>
<protein>
    <submittedName>
        <fullName evidence="9">XLF domain-containing protein</fullName>
    </submittedName>
</protein>
<proteinExistence type="predicted"/>
<accession>A0A183IRE1</accession>
<evidence type="ECO:0000313" key="9">
    <source>
        <dbReference type="WBParaSite" id="SBAD_0000642601-mRNA-1"/>
    </source>
</evidence>
<dbReference type="PANTHER" id="PTHR10658:SF11">
    <property type="entry name" value="VIBRATOR, ISOFORM B"/>
    <property type="match status" value="1"/>
</dbReference>
<reference evidence="9" key="1">
    <citation type="submission" date="2016-06" db="UniProtKB">
        <authorList>
            <consortium name="WormBaseParasite"/>
        </authorList>
    </citation>
    <scope>IDENTIFICATION</scope>
</reference>
<dbReference type="PRINTS" id="PR00391">
    <property type="entry name" value="PITRANSFER"/>
</dbReference>
<name>A0A183IRE1_9BILA</name>
<keyword evidence="3" id="KW-0234">DNA repair</keyword>
<dbReference type="SUPFAM" id="SSF55961">
    <property type="entry name" value="Bet v1-like"/>
    <property type="match status" value="1"/>
</dbReference>
<dbReference type="InterPro" id="IPR001666">
    <property type="entry name" value="PI_transfer"/>
</dbReference>
<dbReference type="OrthoDB" id="18453at2759"/>
<dbReference type="GO" id="GO:0035091">
    <property type="term" value="F:phosphatidylinositol binding"/>
    <property type="evidence" value="ECO:0007669"/>
    <property type="project" value="TreeGrafter"/>
</dbReference>
<dbReference type="Gene3D" id="3.30.530.20">
    <property type="match status" value="1"/>
</dbReference>
<dbReference type="Pfam" id="PF09302">
    <property type="entry name" value="XLF"/>
    <property type="match status" value="1"/>
</dbReference>
<dbReference type="GO" id="GO:0031210">
    <property type="term" value="F:phosphatidylcholine binding"/>
    <property type="evidence" value="ECO:0007669"/>
    <property type="project" value="TreeGrafter"/>
</dbReference>
<dbReference type="GO" id="GO:0006303">
    <property type="term" value="P:double-strand break repair via nonhomologous end joining"/>
    <property type="evidence" value="ECO:0007669"/>
    <property type="project" value="UniProtKB-ARBA"/>
</dbReference>
<dbReference type="CDD" id="cd22285">
    <property type="entry name" value="HD_XLF_N"/>
    <property type="match status" value="1"/>
</dbReference>
<dbReference type="Pfam" id="PF02121">
    <property type="entry name" value="IP_trans"/>
    <property type="match status" value="1"/>
</dbReference>
<dbReference type="Gene3D" id="2.170.210.10">
    <property type="entry name" value="DNA double-strand break repair and VJ recombination XRCC4, N-terminal"/>
    <property type="match status" value="1"/>
</dbReference>
<dbReference type="GO" id="GO:0005634">
    <property type="term" value="C:nucleus"/>
    <property type="evidence" value="ECO:0007669"/>
    <property type="project" value="UniProtKB-SubCell"/>
</dbReference>
<evidence type="ECO:0000259" key="6">
    <source>
        <dbReference type="Pfam" id="PF09302"/>
    </source>
</evidence>
<comment type="subcellular location">
    <subcellularLocation>
        <location evidence="1">Nucleus</location>
    </subcellularLocation>
</comment>
<evidence type="ECO:0000256" key="1">
    <source>
        <dbReference type="ARBA" id="ARBA00004123"/>
    </source>
</evidence>
<dbReference type="AlphaFoldDB" id="A0A183IRE1"/>
<dbReference type="EMBL" id="UZAM01009550">
    <property type="protein sequence ID" value="VDP09458.1"/>
    <property type="molecule type" value="Genomic_DNA"/>
</dbReference>